<protein>
    <submittedName>
        <fullName evidence="2">Uncharacterized protein</fullName>
    </submittedName>
</protein>
<accession>A0A813KA01</accession>
<evidence type="ECO:0000313" key="3">
    <source>
        <dbReference type="Proteomes" id="UP000626109"/>
    </source>
</evidence>
<proteinExistence type="predicted"/>
<dbReference type="EMBL" id="CAJNNW010029759">
    <property type="protein sequence ID" value="CAE8701406.1"/>
    <property type="molecule type" value="Genomic_DNA"/>
</dbReference>
<organism evidence="2 3">
    <name type="scientific">Polarella glacialis</name>
    <name type="common">Dinoflagellate</name>
    <dbReference type="NCBI Taxonomy" id="89957"/>
    <lineage>
        <taxon>Eukaryota</taxon>
        <taxon>Sar</taxon>
        <taxon>Alveolata</taxon>
        <taxon>Dinophyceae</taxon>
        <taxon>Suessiales</taxon>
        <taxon>Suessiaceae</taxon>
        <taxon>Polarella</taxon>
    </lineage>
</organism>
<evidence type="ECO:0000256" key="1">
    <source>
        <dbReference type="SAM" id="MobiDB-lite"/>
    </source>
</evidence>
<reference evidence="2" key="1">
    <citation type="submission" date="2021-02" db="EMBL/GenBank/DDBJ databases">
        <authorList>
            <person name="Dougan E. K."/>
            <person name="Rhodes N."/>
            <person name="Thang M."/>
            <person name="Chan C."/>
        </authorList>
    </citation>
    <scope>NUCLEOTIDE SEQUENCE</scope>
</reference>
<evidence type="ECO:0000313" key="2">
    <source>
        <dbReference type="EMBL" id="CAE8701406.1"/>
    </source>
</evidence>
<sequence length="390" mass="42016">MRSCVGTGINTKDEKAGASGKECKRGKDMPARHASAKYQLFINNPVAIVRLRLSCQGSGKVDDCKRVLLSADSRAEWPENYGDRAYTPTAASQRGAIELELRGEKASANQPGACRVPCVVFIHVETRPGQDSAVEFQLEASSEGAYALLLDGDDPSEFAARPSRPEYFLFDSRHPSPLLMLVATVPYDASDPDGSLVNMYVIDCSKQDGPVVEGAPPTLDPATAKDPKLLPSAEFNRYRGIANPRGQLVAMIAKGAPSTEAVDEGDHCYYRIAVVSHRLQPATITIRGFDWHPGLPVVLGEPLAGVVDGAHSFSYAVDRPASSGLTAKSVVLGLEVCAGDLRLQASMNPQKARTLVPIRVHTSCCCCCFCWEVMPVARGFDEPARGRCCY</sequence>
<name>A0A813KA01_POLGL</name>
<comment type="caution">
    <text evidence="2">The sequence shown here is derived from an EMBL/GenBank/DDBJ whole genome shotgun (WGS) entry which is preliminary data.</text>
</comment>
<feature type="region of interest" description="Disordered" evidence="1">
    <location>
        <begin position="1"/>
        <end position="28"/>
    </location>
</feature>
<feature type="compositionally biased region" description="Basic and acidic residues" evidence="1">
    <location>
        <begin position="11"/>
        <end position="28"/>
    </location>
</feature>
<gene>
    <name evidence="2" type="ORF">PGLA2088_LOCUS32002</name>
</gene>
<dbReference type="Proteomes" id="UP000626109">
    <property type="component" value="Unassembled WGS sequence"/>
</dbReference>
<dbReference type="AlphaFoldDB" id="A0A813KA01"/>